<evidence type="ECO:0008006" key="5">
    <source>
        <dbReference type="Google" id="ProtNLM"/>
    </source>
</evidence>
<proteinExistence type="predicted"/>
<feature type="region of interest" description="Disordered" evidence="1">
    <location>
        <begin position="70"/>
        <end position="89"/>
    </location>
</feature>
<dbReference type="Proteomes" id="UP000827721">
    <property type="component" value="Unassembled WGS sequence"/>
</dbReference>
<sequence>MLEDLGGIFFLKPIRLFPFEFKIDRLNNKCIQSVMAAAEARAVWQRTANRCFVQEDAKRAPKLACCQSSSSSSKQVDAGSAGAADAPDQPAVGFMPLNRNPSYSSLPPDTRWWLQLQPNYGYQKGLTSEQLNALEAEMEALRAGCVKSPSRISGDHLSDVTDCTPIDGYKSSEVTLDVHDRISGFSVNKDPEFRRQDVEALDCKTTQEFLELMDTRENYEFVDMDSVGCPTSEKPNDTCFEPESPWIGSGKTEPWWRTTDKDDLASLVAQKSLDYMENCDLPPPQKMHIRRYPYARSGCFDHDNASSLDQRSQAGHIFNPTVHAQSSPDSGGVAIEERHTSFGSDKSFRYITTHEGITETQVPESDPCKAQLLEALRHSQTRAREAETAAKQAYAEKEHILKLFFRQASQLFAYKQWFHMLQLESLYLQIKNNDQSISTLFPVALPWMPQKGRKLRKNWQKAAKGKRRKQGHPRNDMSKYAIAFALGLGLVGAGLLLGWTVGWMLPF</sequence>
<protein>
    <recommendedName>
        <fullName evidence="5">Transmembrane protein</fullName>
    </recommendedName>
</protein>
<dbReference type="PANTHER" id="PTHR33868:SF2">
    <property type="entry name" value="EXPRESSED PROTEIN"/>
    <property type="match status" value="1"/>
</dbReference>
<evidence type="ECO:0000313" key="4">
    <source>
        <dbReference type="Proteomes" id="UP000827721"/>
    </source>
</evidence>
<feature type="transmembrane region" description="Helical" evidence="2">
    <location>
        <begin position="480"/>
        <end position="505"/>
    </location>
</feature>
<evidence type="ECO:0000256" key="2">
    <source>
        <dbReference type="SAM" id="Phobius"/>
    </source>
</evidence>
<dbReference type="EMBL" id="JAFEMO010000001">
    <property type="protein sequence ID" value="KAH7578065.1"/>
    <property type="molecule type" value="Genomic_DNA"/>
</dbReference>
<keyword evidence="2" id="KW-0812">Transmembrane</keyword>
<accession>A0ABQ8ING9</accession>
<keyword evidence="2" id="KW-1133">Transmembrane helix</keyword>
<reference evidence="3 4" key="1">
    <citation type="submission" date="2021-02" db="EMBL/GenBank/DDBJ databases">
        <title>Plant Genome Project.</title>
        <authorList>
            <person name="Zhang R.-G."/>
        </authorList>
    </citation>
    <scope>NUCLEOTIDE SEQUENCE [LARGE SCALE GENOMIC DNA]</scope>
    <source>
        <tissue evidence="3">Leaves</tissue>
    </source>
</reference>
<name>A0ABQ8ING9_9ROSI</name>
<evidence type="ECO:0000256" key="1">
    <source>
        <dbReference type="SAM" id="MobiDB-lite"/>
    </source>
</evidence>
<keyword evidence="4" id="KW-1185">Reference proteome</keyword>
<evidence type="ECO:0000313" key="3">
    <source>
        <dbReference type="EMBL" id="KAH7578065.1"/>
    </source>
</evidence>
<organism evidence="3 4">
    <name type="scientific">Xanthoceras sorbifolium</name>
    <dbReference type="NCBI Taxonomy" id="99658"/>
    <lineage>
        <taxon>Eukaryota</taxon>
        <taxon>Viridiplantae</taxon>
        <taxon>Streptophyta</taxon>
        <taxon>Embryophyta</taxon>
        <taxon>Tracheophyta</taxon>
        <taxon>Spermatophyta</taxon>
        <taxon>Magnoliopsida</taxon>
        <taxon>eudicotyledons</taxon>
        <taxon>Gunneridae</taxon>
        <taxon>Pentapetalae</taxon>
        <taxon>rosids</taxon>
        <taxon>malvids</taxon>
        <taxon>Sapindales</taxon>
        <taxon>Sapindaceae</taxon>
        <taxon>Xanthoceroideae</taxon>
        <taxon>Xanthoceras</taxon>
    </lineage>
</organism>
<keyword evidence="2" id="KW-0472">Membrane</keyword>
<comment type="caution">
    <text evidence="3">The sequence shown here is derived from an EMBL/GenBank/DDBJ whole genome shotgun (WGS) entry which is preliminary data.</text>
</comment>
<dbReference type="PANTHER" id="PTHR33868">
    <property type="entry name" value="EXPRESSED PROTEIN"/>
    <property type="match status" value="1"/>
</dbReference>
<gene>
    <name evidence="3" type="ORF">JRO89_XS01G0336600</name>
</gene>